<protein>
    <recommendedName>
        <fullName evidence="2">DUF6597 domain-containing protein</fullName>
    </recommendedName>
</protein>
<accession>A0A810N4F7</accession>
<organism evidence="3 4">
    <name type="scientific">Polymorphospora rubra</name>
    <dbReference type="NCBI Taxonomy" id="338584"/>
    <lineage>
        <taxon>Bacteria</taxon>
        <taxon>Bacillati</taxon>
        <taxon>Actinomycetota</taxon>
        <taxon>Actinomycetes</taxon>
        <taxon>Micromonosporales</taxon>
        <taxon>Micromonosporaceae</taxon>
        <taxon>Polymorphospora</taxon>
    </lineage>
</organism>
<evidence type="ECO:0000313" key="4">
    <source>
        <dbReference type="Proteomes" id="UP000680866"/>
    </source>
</evidence>
<dbReference type="AlphaFoldDB" id="A0A810N4F7"/>
<proteinExistence type="predicted"/>
<dbReference type="KEGG" id="pry:Prubr_36390"/>
<dbReference type="Proteomes" id="UP000680866">
    <property type="component" value="Chromosome"/>
</dbReference>
<evidence type="ECO:0000259" key="2">
    <source>
        <dbReference type="Pfam" id="PF20240"/>
    </source>
</evidence>
<dbReference type="InterPro" id="IPR046532">
    <property type="entry name" value="DUF6597"/>
</dbReference>
<name>A0A810N4F7_9ACTN</name>
<gene>
    <name evidence="3" type="ORF">Prubr_36390</name>
</gene>
<evidence type="ECO:0000256" key="1">
    <source>
        <dbReference type="SAM" id="MobiDB-lite"/>
    </source>
</evidence>
<dbReference type="Pfam" id="PF20240">
    <property type="entry name" value="DUF6597"/>
    <property type="match status" value="1"/>
</dbReference>
<reference evidence="3" key="1">
    <citation type="submission" date="2020-08" db="EMBL/GenBank/DDBJ databases">
        <title>Whole genome shotgun sequence of Polymorphospora rubra NBRC 101157.</title>
        <authorList>
            <person name="Komaki H."/>
            <person name="Tamura T."/>
        </authorList>
    </citation>
    <scope>NUCLEOTIDE SEQUENCE</scope>
    <source>
        <strain evidence="3">NBRC 101157</strain>
    </source>
</reference>
<feature type="region of interest" description="Disordered" evidence="1">
    <location>
        <begin position="1"/>
        <end position="24"/>
    </location>
</feature>
<dbReference type="EMBL" id="AP023359">
    <property type="protein sequence ID" value="BCJ66618.1"/>
    <property type="molecule type" value="Genomic_DNA"/>
</dbReference>
<feature type="domain" description="DUF6597" evidence="2">
    <location>
        <begin position="40"/>
        <end position="108"/>
    </location>
</feature>
<keyword evidence="4" id="KW-1185">Reference proteome</keyword>
<evidence type="ECO:0000313" key="3">
    <source>
        <dbReference type="EMBL" id="BCJ66618.1"/>
    </source>
</evidence>
<sequence>MVHAALVDRPPLGKTRHRPAPTASRHGLLGVRARDFDLDRAPASPDLAGLVERHWLVRWDLPDGREGSVSLIPHPCVNLFAAGGPVAVAGVGDKVFTYRYSGRGHVFG</sequence>